<evidence type="ECO:0000256" key="1">
    <source>
        <dbReference type="SAM" id="MobiDB-lite"/>
    </source>
</evidence>
<dbReference type="InterPro" id="IPR051491">
    <property type="entry name" value="Recombinase/Transposase-rel"/>
</dbReference>
<dbReference type="AlphaFoldDB" id="D4RWU4"/>
<accession>D4RWU4</accession>
<feature type="compositionally biased region" description="Basic and acidic residues" evidence="1">
    <location>
        <begin position="132"/>
        <end position="145"/>
    </location>
</feature>
<feature type="region of interest" description="Disordered" evidence="1">
    <location>
        <begin position="124"/>
        <end position="145"/>
    </location>
</feature>
<dbReference type="GO" id="GO:0003677">
    <property type="term" value="F:DNA binding"/>
    <property type="evidence" value="ECO:0007669"/>
    <property type="project" value="InterPro"/>
</dbReference>
<evidence type="ECO:0000313" key="3">
    <source>
        <dbReference type="EMBL" id="EFF69618.1"/>
    </source>
</evidence>
<dbReference type="SMART" id="SM00857">
    <property type="entry name" value="Resolvase"/>
    <property type="match status" value="1"/>
</dbReference>
<organism evidence="3 4">
    <name type="scientific">Eshraghiella crossota DSM 2876</name>
    <dbReference type="NCBI Taxonomy" id="511680"/>
    <lineage>
        <taxon>Bacteria</taxon>
        <taxon>Bacillati</taxon>
        <taxon>Bacillota</taxon>
        <taxon>Clostridia</taxon>
        <taxon>Lachnospirales</taxon>
        <taxon>Lachnospiraceae</taxon>
        <taxon>Eshraghiella</taxon>
    </lineage>
</organism>
<evidence type="ECO:0000259" key="2">
    <source>
        <dbReference type="SMART" id="SM00857"/>
    </source>
</evidence>
<dbReference type="InterPro" id="IPR006119">
    <property type="entry name" value="Resolv_N"/>
</dbReference>
<dbReference type="Gene3D" id="1.10.287.2170">
    <property type="match status" value="1"/>
</dbReference>
<reference evidence="3 4" key="1">
    <citation type="submission" date="2010-02" db="EMBL/GenBank/DDBJ databases">
        <authorList>
            <person name="Weinstock G."/>
            <person name="Sodergren E."/>
            <person name="Clifton S."/>
            <person name="Fulton L."/>
            <person name="Fulton B."/>
            <person name="Courtney L."/>
            <person name="Fronick C."/>
            <person name="Harrison M."/>
            <person name="Strong C."/>
            <person name="Farmer C."/>
            <person name="Delahaunty K."/>
            <person name="Markovic C."/>
            <person name="Hall O."/>
            <person name="Minx P."/>
            <person name="Tomlinson C."/>
            <person name="Mitreva M."/>
            <person name="Nelson J."/>
            <person name="Hou S."/>
            <person name="Wollam A."/>
            <person name="Pepin K.H."/>
            <person name="Johnson M."/>
            <person name="Bhonagiri V."/>
            <person name="Zhang X."/>
            <person name="Suruliraj S."/>
            <person name="Warren W."/>
            <person name="Chinwalla A."/>
            <person name="Mardis E.R."/>
            <person name="Wilson R.K."/>
        </authorList>
    </citation>
    <scope>NUCLEOTIDE SEQUENCE [LARGE SCALE GENOMIC DNA]</scope>
    <source>
        <strain evidence="3 4">DSM 2876</strain>
    </source>
</reference>
<keyword evidence="4" id="KW-1185">Reference proteome</keyword>
<dbReference type="NCBIfam" id="NF033518">
    <property type="entry name" value="transpos_IS607"/>
    <property type="match status" value="1"/>
</dbReference>
<comment type="caution">
    <text evidence="3">The sequence shown here is derived from an EMBL/GenBank/DDBJ whole genome shotgun (WGS) entry which is preliminary data.</text>
</comment>
<proteinExistence type="predicted"/>
<dbReference type="Pfam" id="PF00239">
    <property type="entry name" value="Resolvase"/>
    <property type="match status" value="1"/>
</dbReference>
<dbReference type="HOGENOM" id="CLU_082093_4_0_9"/>
<name>D4RWU4_9FIRM</name>
<dbReference type="Gene3D" id="3.40.50.1390">
    <property type="entry name" value="Resolvase, N-terminal catalytic domain"/>
    <property type="match status" value="1"/>
</dbReference>
<gene>
    <name evidence="3" type="ORF">BUTYVIB_00131</name>
</gene>
<evidence type="ECO:0000313" key="4">
    <source>
        <dbReference type="Proteomes" id="UP000006238"/>
    </source>
</evidence>
<dbReference type="EMBL" id="ABWN01000017">
    <property type="protein sequence ID" value="EFF69618.1"/>
    <property type="molecule type" value="Genomic_DNA"/>
</dbReference>
<dbReference type="PANTHER" id="PTHR36172">
    <property type="match status" value="1"/>
</dbReference>
<dbReference type="InterPro" id="IPR036162">
    <property type="entry name" value="Resolvase-like_N_sf"/>
</dbReference>
<dbReference type="GO" id="GO:0000150">
    <property type="term" value="F:DNA strand exchange activity"/>
    <property type="evidence" value="ECO:0007669"/>
    <property type="project" value="InterPro"/>
</dbReference>
<dbReference type="PANTHER" id="PTHR36172:SF1">
    <property type="entry name" value="RESOLVASE-RELATED"/>
    <property type="match status" value="1"/>
</dbReference>
<dbReference type="Proteomes" id="UP000006238">
    <property type="component" value="Unassembled WGS sequence"/>
</dbReference>
<dbReference type="InterPro" id="IPR048046">
    <property type="entry name" value="Transpos_IS607"/>
</dbReference>
<feature type="domain" description="Resolvase/invertase-type recombinase catalytic" evidence="2">
    <location>
        <begin position="4"/>
        <end position="119"/>
    </location>
</feature>
<sequence length="145" mass="17274">MSFLRQFCNSKGIIVDQCVEDYGSGLNYNREKWNELLDEVMEQKIKTIIVTHKDKFIRFGYDWFEKFCMKFNTTMVVVNNEELSPQEELVQDIVSILHVFSCRLYGLCIYKKQIERDEKIAKELQDGNKSNRRAENQDTQDDRNL</sequence>
<protein>
    <recommendedName>
        <fullName evidence="2">Resolvase/invertase-type recombinase catalytic domain-containing protein</fullName>
    </recommendedName>
</protein>
<dbReference type="SUPFAM" id="SSF53041">
    <property type="entry name" value="Resolvase-like"/>
    <property type="match status" value="1"/>
</dbReference>
<dbReference type="eggNOG" id="COG2452">
    <property type="taxonomic scope" value="Bacteria"/>
</dbReference>